<sequence length="174" mass="19403">MEGRGGGEDRTWLLAMMEGGVEEDRIRLLATMEGGVREDRTRLLATMEERGGGRTDPLTFVKLTTCSESQAYHMLKLITCSEYQSLPPASEYQAYHMQRGSKLTTCKDMADDNANVSGISIILCNCVKDKTVWDLTTLDHTTKAEDDDPGLPSSLHELLQILRDRWRSDEASGS</sequence>
<comment type="caution">
    <text evidence="1">The sequence shown here is derived from an EMBL/GenBank/DDBJ whole genome shotgun (WGS) entry which is preliminary data.</text>
</comment>
<gene>
    <name evidence="1" type="ORF">Hamer_G025476</name>
</gene>
<keyword evidence="2" id="KW-1185">Reference proteome</keyword>
<proteinExistence type="predicted"/>
<dbReference type="Proteomes" id="UP000747542">
    <property type="component" value="Unassembled WGS sequence"/>
</dbReference>
<protein>
    <submittedName>
        <fullName evidence="1">Uncharacterized protein</fullName>
    </submittedName>
</protein>
<organism evidence="1 2">
    <name type="scientific">Homarus americanus</name>
    <name type="common">American lobster</name>
    <dbReference type="NCBI Taxonomy" id="6706"/>
    <lineage>
        <taxon>Eukaryota</taxon>
        <taxon>Metazoa</taxon>
        <taxon>Ecdysozoa</taxon>
        <taxon>Arthropoda</taxon>
        <taxon>Crustacea</taxon>
        <taxon>Multicrustacea</taxon>
        <taxon>Malacostraca</taxon>
        <taxon>Eumalacostraca</taxon>
        <taxon>Eucarida</taxon>
        <taxon>Decapoda</taxon>
        <taxon>Pleocyemata</taxon>
        <taxon>Astacidea</taxon>
        <taxon>Nephropoidea</taxon>
        <taxon>Nephropidae</taxon>
        <taxon>Homarus</taxon>
    </lineage>
</organism>
<accession>A0A8J5MRA3</accession>
<reference evidence="1" key="1">
    <citation type="journal article" date="2021" name="Sci. Adv.">
        <title>The American lobster genome reveals insights on longevity, neural, and immune adaptations.</title>
        <authorList>
            <person name="Polinski J.M."/>
            <person name="Zimin A.V."/>
            <person name="Clark K.F."/>
            <person name="Kohn A.B."/>
            <person name="Sadowski N."/>
            <person name="Timp W."/>
            <person name="Ptitsyn A."/>
            <person name="Khanna P."/>
            <person name="Romanova D.Y."/>
            <person name="Williams P."/>
            <person name="Greenwood S.J."/>
            <person name="Moroz L.L."/>
            <person name="Walt D.R."/>
            <person name="Bodnar A.G."/>
        </authorList>
    </citation>
    <scope>NUCLEOTIDE SEQUENCE</scope>
    <source>
        <strain evidence="1">GMGI-L3</strain>
    </source>
</reference>
<evidence type="ECO:0000313" key="1">
    <source>
        <dbReference type="EMBL" id="KAG7161078.1"/>
    </source>
</evidence>
<evidence type="ECO:0000313" key="2">
    <source>
        <dbReference type="Proteomes" id="UP000747542"/>
    </source>
</evidence>
<name>A0A8J5MRA3_HOMAM</name>
<dbReference type="EMBL" id="JAHLQT010030080">
    <property type="protein sequence ID" value="KAG7161078.1"/>
    <property type="molecule type" value="Genomic_DNA"/>
</dbReference>
<dbReference type="AlphaFoldDB" id="A0A8J5MRA3"/>